<dbReference type="RefSeq" id="XP_017021036.1">
    <property type="nucleotide sequence ID" value="XM_017165547.3"/>
</dbReference>
<dbReference type="OrthoDB" id="7883050at2759"/>
<keyword evidence="1" id="KW-1185">Reference proteome</keyword>
<reference evidence="2" key="1">
    <citation type="submission" date="2025-08" db="UniProtKB">
        <authorList>
            <consortium name="RefSeq"/>
        </authorList>
    </citation>
    <scope>IDENTIFICATION</scope>
    <source>
        <strain evidence="2">14028-0561.14</strain>
        <tissue evidence="2">Whole fly</tissue>
    </source>
</reference>
<proteinExistence type="predicted"/>
<evidence type="ECO:0000313" key="1">
    <source>
        <dbReference type="Proteomes" id="UP001652661"/>
    </source>
</evidence>
<protein>
    <submittedName>
        <fullName evidence="2">Uncharacterized protein sunn</fullName>
    </submittedName>
</protein>
<accession>A0A6P4IDX7</accession>
<evidence type="ECO:0000313" key="2">
    <source>
        <dbReference type="RefSeq" id="XP_017021036.1"/>
    </source>
</evidence>
<dbReference type="AlphaFoldDB" id="A0A6P4IDX7"/>
<organism evidence="1 2">
    <name type="scientific">Drosophila kikkawai</name>
    <name type="common">Fruit fly</name>
    <dbReference type="NCBI Taxonomy" id="30033"/>
    <lineage>
        <taxon>Eukaryota</taxon>
        <taxon>Metazoa</taxon>
        <taxon>Ecdysozoa</taxon>
        <taxon>Arthropoda</taxon>
        <taxon>Hexapoda</taxon>
        <taxon>Insecta</taxon>
        <taxon>Pterygota</taxon>
        <taxon>Neoptera</taxon>
        <taxon>Endopterygota</taxon>
        <taxon>Diptera</taxon>
        <taxon>Brachycera</taxon>
        <taxon>Muscomorpha</taxon>
        <taxon>Ephydroidea</taxon>
        <taxon>Drosophilidae</taxon>
        <taxon>Drosophila</taxon>
        <taxon>Sophophora</taxon>
    </lineage>
</organism>
<sequence length="953" mass="110017">MDFHTVLATGGEIKIATAEFAKAFLTAVTSDPENWITRVSHRFVSQCFRLLGLRFNVDVEASFWTQNHPYHNDNPNYIFNPNPKLMNNVRAFFKELPVLLSVYTSALKLDVKNCRFDRLTHPLSAYFRVVIVWMKVVHSICDSVQLGGTTSANRYLCEPMARMSFYILDGLSELLPDYANFDGLKEICLSLAVDVRYGIFYEATSEVIVTPMLDMFHAHYRTFCGAEKSALDFVFCLLIVEMDKPNGYIEAYEFLETMLKQFETTRERDQDNTLYLRLFTNELITDKYMALIFETLKTSTSRRLLLAAIRYLMTLQRLLVSVECFTIRFHEILLQLILRTPLSSGVPNLAAQLYVKLSRRKYQDRDISLHILETYVKTQGNLRKNPSYAQFRGELSKYLRVLGQHFPQINRFESYAVVLSAPNVRIELSHIAAQCVSILFERFMAEYLTVPEAFEQVNILLRCWPGLVKSASHQTGTRAILYSVYGMVDFGAVLQKEGELLLNLENFCLENFLKDETLSDLEVQDLYINLYRSVEITGNDQIHTTAENYIQEEQAQLMPQLNASDAEESQMAELLETYALSVRRLHSLLIPKKFDVRHLAEIYPTLANLLLEKRVQNKDLICYGSESLATMLVMLFIEREDSNDEQGVRISLLVHQLLDFCWSELSNSGLDFVRAKFLFCSALILHIGNLPDLSLNDATYGTLLDWLLLSLRPSQSESFVEGYVSDMHFVFRRLLQSKHLVLPNNRIWKVLVQYKMTGARLKYLDLELEKLLGVLLEHQIQGYIRCLPVTLLHVNSNKNTSKTRISVLLTSHLSIMEKHSSVFDFWLLRLIVFQELLQLLIKNMGIQRLEVSSPRHRNRLLPLLRVLPLLTALRLQENHFINIAKAIHSLKELTKGSEETLEFENFITEISTFKYECEDEESAVTKDENFVGKLISLPPGPLSRWQYEALRDL</sequence>
<gene>
    <name evidence="2" type="primary">sunn</name>
</gene>
<name>A0A6P4IDX7_DROKI</name>
<dbReference type="Proteomes" id="UP001652661">
    <property type="component" value="Chromosome 3L"/>
</dbReference>